<dbReference type="InterPro" id="IPR008979">
    <property type="entry name" value="Galactose-bd-like_sf"/>
</dbReference>
<comment type="caution">
    <text evidence="3">The sequence shown here is derived from an EMBL/GenBank/DDBJ whole genome shotgun (WGS) entry which is preliminary data.</text>
</comment>
<dbReference type="Pfam" id="PF12738">
    <property type="entry name" value="PTCB-BRCT"/>
    <property type="match status" value="1"/>
</dbReference>
<evidence type="ECO:0000256" key="1">
    <source>
        <dbReference type="SAM" id="MobiDB-lite"/>
    </source>
</evidence>
<protein>
    <submittedName>
        <fullName evidence="3">DNA repair protein XRCC1</fullName>
    </submittedName>
</protein>
<dbReference type="KEGG" id="egl:EGR_00727"/>
<feature type="compositionally biased region" description="Basic and acidic residues" evidence="1">
    <location>
        <begin position="365"/>
        <end position="381"/>
    </location>
</feature>
<dbReference type="OMA" id="KESLASX"/>
<evidence type="ECO:0000313" key="4">
    <source>
        <dbReference type="Proteomes" id="UP000019149"/>
    </source>
</evidence>
<dbReference type="SMART" id="SM00292">
    <property type="entry name" value="BRCT"/>
    <property type="match status" value="2"/>
</dbReference>
<dbReference type="GeneID" id="36336442"/>
<dbReference type="SUPFAM" id="SSF52113">
    <property type="entry name" value="BRCT domain"/>
    <property type="match status" value="2"/>
</dbReference>
<evidence type="ECO:0000259" key="2">
    <source>
        <dbReference type="PROSITE" id="PS50172"/>
    </source>
</evidence>
<dbReference type="PANTHER" id="PTHR11370">
    <property type="entry name" value="DNA-REPAIR PROTEIN XRCC1"/>
    <property type="match status" value="1"/>
</dbReference>
<feature type="domain" description="BRCT" evidence="2">
    <location>
        <begin position="259"/>
        <end position="346"/>
    </location>
</feature>
<dbReference type="Proteomes" id="UP000019149">
    <property type="component" value="Unassembled WGS sequence"/>
</dbReference>
<dbReference type="GO" id="GO:0003684">
    <property type="term" value="F:damaged DNA binding"/>
    <property type="evidence" value="ECO:0007669"/>
    <property type="project" value="InterPro"/>
</dbReference>
<sequence length="807" mass="88444">MPEVRPERILSFSSEDKAYPANNLLKVSAFSKWKCQQAGAKHASVTFKFACPIQFTRLDIGNEASAFISVEVSRADSSEFELLLPSSSLMSPADAKKGVSLNRVRIFSSSELTPSISCQKWDILRVNCTQPFNTEFQYGLAFIRFYRTPDVVDVIPTAATEEGGNSSKECDELLKPGGLFRLAKRSGESEEKSAITNVSSIKAAAFATAMDSQGTTALATSAASVTSTPSTSAAQEVSSAAGDTSTVAEGGARAGVKGKGRCILDGVVVAFSGYKNPFRSELREVCLRLGAKYRQDWTDDCTHLICAFPNTPKWNAVKGRGIITSHKWIQACNTAQRRVSWRPYRVGRAPSPVGHVSDGNDDDVDRSMVEDANSDEWRPDGSDQDDEESDESSVSDVSEESHPEGEENENEDDSDRGGKSKPPRQKRRRIKVLTPSTSKAPRKNVEDEDTDEEIQRNLGNNATSARKSGSLPPLPDYFSGRKFFIFSRDLDVKEGETVYRLIIAFGGIIEPHMSTDVEFVVSRAAWCDEFDEALEVSSSLTFVKPEWIYACDRAGKMVPFQLRCESIATDPDHAQQQRLIVIMIPHLKDRVLRPPNGNREGKQFWSLPKPGRFSLHLTLIHYARRGPLGVVEIKRPHHDRRGNGALHTTDPVNDGGAATSAPPLCVPVFALQHHLSRCVQRGTGGGVALVVAHAQRNDLGTSGGEKLTIVANAVVPALLATVQFYFNASTTRAWYTAGKLMSTPTVGMVSVLTSKTSLSLPGKARPDDKLLCTRSVSVCTWEPAWHRVLTPRHHSRESLALRSTDCR</sequence>
<dbReference type="GO" id="GO:0005634">
    <property type="term" value="C:nucleus"/>
    <property type="evidence" value="ECO:0007669"/>
    <property type="project" value="InterPro"/>
</dbReference>
<dbReference type="InterPro" id="IPR001357">
    <property type="entry name" value="BRCT_dom"/>
</dbReference>
<dbReference type="SUPFAM" id="SSF49785">
    <property type="entry name" value="Galactose-binding domain-like"/>
    <property type="match status" value="1"/>
</dbReference>
<dbReference type="Pfam" id="PF16589">
    <property type="entry name" value="BRCT_2"/>
    <property type="match status" value="1"/>
</dbReference>
<dbReference type="FunFam" id="2.60.120.260:FF:000025">
    <property type="entry name" value="DNA repair protein XRCC1 isoform X1"/>
    <property type="match status" value="1"/>
</dbReference>
<keyword evidence="4" id="KW-1185">Reference proteome</keyword>
<name>W6USD8_ECHGR</name>
<feature type="domain" description="BRCT" evidence="2">
    <location>
        <begin position="473"/>
        <end position="561"/>
    </location>
</feature>
<dbReference type="OrthoDB" id="25840at2759"/>
<accession>W6USD8</accession>
<evidence type="ECO:0000313" key="3">
    <source>
        <dbReference type="EMBL" id="EUB64183.1"/>
    </source>
</evidence>
<dbReference type="PANTHER" id="PTHR11370:SF5">
    <property type="entry name" value="DNA REPAIR PROTEIN XRCC1"/>
    <property type="match status" value="1"/>
</dbReference>
<dbReference type="CDD" id="cd17707">
    <property type="entry name" value="BRCT_XRCC1_rpt2"/>
    <property type="match status" value="1"/>
</dbReference>
<gene>
    <name evidence="3" type="ORF">EGR_00727</name>
</gene>
<feature type="region of interest" description="Disordered" evidence="1">
    <location>
        <begin position="346"/>
        <end position="453"/>
    </location>
</feature>
<dbReference type="AlphaFoldDB" id="W6USD8"/>
<proteinExistence type="predicted"/>
<dbReference type="RefSeq" id="XP_024355379.1">
    <property type="nucleotide sequence ID" value="XM_024489976.1"/>
</dbReference>
<dbReference type="Pfam" id="PF01834">
    <property type="entry name" value="XRCC1_N"/>
    <property type="match status" value="1"/>
</dbReference>
<dbReference type="EMBL" id="APAU02000003">
    <property type="protein sequence ID" value="EUB64183.1"/>
    <property type="molecule type" value="Genomic_DNA"/>
</dbReference>
<dbReference type="CTD" id="36336442"/>
<dbReference type="PROSITE" id="PS50172">
    <property type="entry name" value="BRCT"/>
    <property type="match status" value="2"/>
</dbReference>
<dbReference type="Gene3D" id="3.40.50.10190">
    <property type="entry name" value="BRCT domain"/>
    <property type="match status" value="2"/>
</dbReference>
<dbReference type="Gene3D" id="2.60.120.260">
    <property type="entry name" value="Galactose-binding domain-like"/>
    <property type="match status" value="1"/>
</dbReference>
<dbReference type="GO" id="GO:0000012">
    <property type="term" value="P:single strand break repair"/>
    <property type="evidence" value="ECO:0007669"/>
    <property type="project" value="InterPro"/>
</dbReference>
<dbReference type="STRING" id="6210.W6USD8"/>
<dbReference type="InterPro" id="IPR036420">
    <property type="entry name" value="BRCT_dom_sf"/>
</dbReference>
<organism evidence="3 4">
    <name type="scientific">Echinococcus granulosus</name>
    <name type="common">Hydatid tapeworm</name>
    <dbReference type="NCBI Taxonomy" id="6210"/>
    <lineage>
        <taxon>Eukaryota</taxon>
        <taxon>Metazoa</taxon>
        <taxon>Spiralia</taxon>
        <taxon>Lophotrochozoa</taxon>
        <taxon>Platyhelminthes</taxon>
        <taxon>Cestoda</taxon>
        <taxon>Eucestoda</taxon>
        <taxon>Cyclophyllidea</taxon>
        <taxon>Taeniidae</taxon>
        <taxon>Echinococcus</taxon>
        <taxon>Echinococcus granulosus group</taxon>
    </lineage>
</organism>
<dbReference type="GO" id="GO:0006284">
    <property type="term" value="P:base-excision repair"/>
    <property type="evidence" value="ECO:0007669"/>
    <property type="project" value="TreeGrafter"/>
</dbReference>
<reference evidence="3 4" key="1">
    <citation type="journal article" date="2013" name="Nat. Genet.">
        <title>The genome of the hydatid tapeworm Echinococcus granulosus.</title>
        <authorList>
            <person name="Zheng H."/>
            <person name="Zhang W."/>
            <person name="Zhang L."/>
            <person name="Zhang Z."/>
            <person name="Li J."/>
            <person name="Lu G."/>
            <person name="Zhu Y."/>
            <person name="Wang Y."/>
            <person name="Huang Y."/>
            <person name="Liu J."/>
            <person name="Kang H."/>
            <person name="Chen J."/>
            <person name="Wang L."/>
            <person name="Chen A."/>
            <person name="Yu S."/>
            <person name="Gao Z."/>
            <person name="Jin L."/>
            <person name="Gu W."/>
            <person name="Wang Z."/>
            <person name="Zhao L."/>
            <person name="Shi B."/>
            <person name="Wen H."/>
            <person name="Lin R."/>
            <person name="Jones M.K."/>
            <person name="Brejova B."/>
            <person name="Vinar T."/>
            <person name="Zhao G."/>
            <person name="McManus D.P."/>
            <person name="Chen Z."/>
            <person name="Zhou Y."/>
            <person name="Wang S."/>
        </authorList>
    </citation>
    <scope>NUCLEOTIDE SEQUENCE [LARGE SCALE GENOMIC DNA]</scope>
</reference>
<feature type="compositionally biased region" description="Acidic residues" evidence="1">
    <location>
        <begin position="382"/>
        <end position="393"/>
    </location>
</feature>
<feature type="compositionally biased region" description="Basic residues" evidence="1">
    <location>
        <begin position="419"/>
        <end position="431"/>
    </location>
</feature>
<dbReference type="InterPro" id="IPR002706">
    <property type="entry name" value="Xrcc1_N"/>
</dbReference>